<dbReference type="OrthoDB" id="75419at2759"/>
<dbReference type="Proteomes" id="UP000272942">
    <property type="component" value="Unassembled WGS sequence"/>
</dbReference>
<name>A0A3P8LAF6_9TREM</name>
<dbReference type="PANTHER" id="PTHR31139">
    <property type="entry name" value="ECTOPIC P GRANULES PROTEIN 5 HOMOLOG"/>
    <property type="match status" value="1"/>
</dbReference>
<evidence type="ECO:0000313" key="2">
    <source>
        <dbReference type="Proteomes" id="UP000272942"/>
    </source>
</evidence>
<dbReference type="AlphaFoldDB" id="A0A3P8LAF6"/>
<dbReference type="EMBL" id="UZAN01068672">
    <property type="protein sequence ID" value="VDP94613.1"/>
    <property type="molecule type" value="Genomic_DNA"/>
</dbReference>
<dbReference type="GO" id="GO:0097352">
    <property type="term" value="P:autophagosome maturation"/>
    <property type="evidence" value="ECO:0007669"/>
    <property type="project" value="TreeGrafter"/>
</dbReference>
<dbReference type="InterPro" id="IPR051436">
    <property type="entry name" value="Autophagy-related_EPG5"/>
</dbReference>
<dbReference type="GO" id="GO:0005737">
    <property type="term" value="C:cytoplasm"/>
    <property type="evidence" value="ECO:0007669"/>
    <property type="project" value="TreeGrafter"/>
</dbReference>
<organism evidence="1 2">
    <name type="scientific">Echinostoma caproni</name>
    <dbReference type="NCBI Taxonomy" id="27848"/>
    <lineage>
        <taxon>Eukaryota</taxon>
        <taxon>Metazoa</taxon>
        <taxon>Spiralia</taxon>
        <taxon>Lophotrochozoa</taxon>
        <taxon>Platyhelminthes</taxon>
        <taxon>Trematoda</taxon>
        <taxon>Digenea</taxon>
        <taxon>Plagiorchiida</taxon>
        <taxon>Echinostomata</taxon>
        <taxon>Echinostomatoidea</taxon>
        <taxon>Echinostomatidae</taxon>
        <taxon>Echinostoma</taxon>
    </lineage>
</organism>
<sequence>MKWIGTVLFAALRQHFSSEFQGQAIDPALAKQMCEWLFLSIGTMIRSCRPDDHLFVLMHLLRLPSKLLKSLSALIQPPDPTVVWNRSCTILEFLEQPEIQLHLTMFAACLRPVRNRTQFLLATNSDIKNVPESSSVPFTPQPDGDNPWVVVDSGGESDSEESLVTGCTNTTGTLSFSRTIRPESSIFIGPKDMDRLLRQLNLVRLIRLLDARGHVGIVLCTKESGLMTLMAFANRIMGLIESCAEIYSQHMDAPKSRDHLGSWRILAKRLASIVSTLVTAVGSRVRLAWSQYQQMQQQQPSVPSNYEEFARVLSQYDAFCLRASKCLLSGCGLPSTHQDAVRLVCWRILAQLFPFGFVSSRSKVTFLYLIIESLLPFWRPDSVELAQLPDHVIGPLHQTLLSIGLNDIGLGSILTTLGKLASVECRPVPIPVTKSGYIATYAYHLPELEATLVRAVISIIFGVSEVCLCPRMCRISLKRTQRPPPLEFR</sequence>
<proteinExistence type="predicted"/>
<dbReference type="PANTHER" id="PTHR31139:SF4">
    <property type="entry name" value="ECTOPIC P GRANULES PROTEIN 5 HOMOLOG"/>
    <property type="match status" value="1"/>
</dbReference>
<keyword evidence="2" id="KW-1185">Reference proteome</keyword>
<accession>A0A3P8LAF6</accession>
<protein>
    <submittedName>
        <fullName evidence="1">Uncharacterized protein</fullName>
    </submittedName>
</protein>
<reference evidence="1 2" key="1">
    <citation type="submission" date="2018-11" db="EMBL/GenBank/DDBJ databases">
        <authorList>
            <consortium name="Pathogen Informatics"/>
        </authorList>
    </citation>
    <scope>NUCLEOTIDE SEQUENCE [LARGE SCALE GENOMIC DNA]</scope>
    <source>
        <strain evidence="1 2">Egypt</strain>
    </source>
</reference>
<evidence type="ECO:0000313" key="1">
    <source>
        <dbReference type="EMBL" id="VDP94613.1"/>
    </source>
</evidence>
<gene>
    <name evidence="1" type="ORF">ECPE_LOCUS17323</name>
</gene>